<evidence type="ECO:0000313" key="2">
    <source>
        <dbReference type="EMBL" id="MFD1315912.1"/>
    </source>
</evidence>
<organism evidence="2 3">
    <name type="scientific">Namhaeicola litoreus</name>
    <dbReference type="NCBI Taxonomy" id="1052145"/>
    <lineage>
        <taxon>Bacteria</taxon>
        <taxon>Pseudomonadati</taxon>
        <taxon>Bacteroidota</taxon>
        <taxon>Flavobacteriia</taxon>
        <taxon>Flavobacteriales</taxon>
        <taxon>Flavobacteriaceae</taxon>
        <taxon>Namhaeicola</taxon>
    </lineage>
</organism>
<dbReference type="RefSeq" id="WP_377178538.1">
    <property type="nucleotide sequence ID" value="NZ_JBHTMY010000003.1"/>
</dbReference>
<evidence type="ECO:0000256" key="1">
    <source>
        <dbReference type="SAM" id="Phobius"/>
    </source>
</evidence>
<keyword evidence="3" id="KW-1185">Reference proteome</keyword>
<dbReference type="Proteomes" id="UP001597201">
    <property type="component" value="Unassembled WGS sequence"/>
</dbReference>
<keyword evidence="1" id="KW-0472">Membrane</keyword>
<accession>A0ABW3Y234</accession>
<keyword evidence="1" id="KW-1133">Transmembrane helix</keyword>
<comment type="caution">
    <text evidence="2">The sequence shown here is derived from an EMBL/GenBank/DDBJ whole genome shotgun (WGS) entry which is preliminary data.</text>
</comment>
<keyword evidence="1" id="KW-0812">Transmembrane</keyword>
<evidence type="ECO:0000313" key="3">
    <source>
        <dbReference type="Proteomes" id="UP001597201"/>
    </source>
</evidence>
<dbReference type="EMBL" id="JBHTMY010000003">
    <property type="protein sequence ID" value="MFD1315912.1"/>
    <property type="molecule type" value="Genomic_DNA"/>
</dbReference>
<name>A0ABW3Y234_9FLAO</name>
<gene>
    <name evidence="2" type="ORF">ACFQ39_09805</name>
</gene>
<proteinExistence type="predicted"/>
<sequence>MKEKKQGFRVPDNYFENLEAYISLDNGKDKVLLPKESGYIVPENYFELTELQPLDLIKKSAHNNSFTVPENYFENFEVKIPQPKAYVEQIKSRIFYFSAIAASLFLILAIGNLLSSENNAESQVEISMKDLESWFDDNAGVLTSSEIVDTYDDLTLNLNSFSFNGEIADYLAEEDLEDIIIQEEP</sequence>
<feature type="transmembrane region" description="Helical" evidence="1">
    <location>
        <begin position="94"/>
        <end position="114"/>
    </location>
</feature>
<reference evidence="3" key="1">
    <citation type="journal article" date="2019" name="Int. J. Syst. Evol. Microbiol.">
        <title>The Global Catalogue of Microorganisms (GCM) 10K type strain sequencing project: providing services to taxonomists for standard genome sequencing and annotation.</title>
        <authorList>
            <consortium name="The Broad Institute Genomics Platform"/>
            <consortium name="The Broad Institute Genome Sequencing Center for Infectious Disease"/>
            <person name="Wu L."/>
            <person name="Ma J."/>
        </authorList>
    </citation>
    <scope>NUCLEOTIDE SEQUENCE [LARGE SCALE GENOMIC DNA]</scope>
    <source>
        <strain evidence="3">CCUG 61485</strain>
    </source>
</reference>
<protein>
    <submittedName>
        <fullName evidence="2">Uncharacterized protein</fullName>
    </submittedName>
</protein>